<dbReference type="OrthoDB" id="9798918at2"/>
<organism evidence="3 4">
    <name type="scientific">Stieleria neptunia</name>
    <dbReference type="NCBI Taxonomy" id="2527979"/>
    <lineage>
        <taxon>Bacteria</taxon>
        <taxon>Pseudomonadati</taxon>
        <taxon>Planctomycetota</taxon>
        <taxon>Planctomycetia</taxon>
        <taxon>Pirellulales</taxon>
        <taxon>Pirellulaceae</taxon>
        <taxon>Stieleria</taxon>
    </lineage>
</organism>
<dbReference type="AlphaFoldDB" id="A0A518HHB4"/>
<evidence type="ECO:0000313" key="4">
    <source>
        <dbReference type="Proteomes" id="UP000319004"/>
    </source>
</evidence>
<proteinExistence type="inferred from homology"/>
<evidence type="ECO:0000256" key="2">
    <source>
        <dbReference type="HAMAP-Rule" id="MF_00489"/>
    </source>
</evidence>
<evidence type="ECO:0000313" key="3">
    <source>
        <dbReference type="EMBL" id="QDV40222.1"/>
    </source>
</evidence>
<dbReference type="Pfam" id="PF02639">
    <property type="entry name" value="DUF188"/>
    <property type="match status" value="1"/>
</dbReference>
<dbReference type="CDD" id="cd18720">
    <property type="entry name" value="PIN_YqxD-like"/>
    <property type="match status" value="1"/>
</dbReference>
<dbReference type="PANTHER" id="PTHR35146">
    <property type="entry name" value="UPF0178 PROTEIN YAII"/>
    <property type="match status" value="1"/>
</dbReference>
<comment type="similarity">
    <text evidence="1 2">Belongs to the UPF0178 family.</text>
</comment>
<dbReference type="PANTHER" id="PTHR35146:SF1">
    <property type="entry name" value="UPF0178 PROTEIN YAII"/>
    <property type="match status" value="1"/>
</dbReference>
<dbReference type="KEGG" id="snep:Enr13x_00280"/>
<dbReference type="RefSeq" id="WP_145384078.1">
    <property type="nucleotide sequence ID" value="NZ_CP037423.1"/>
</dbReference>
<name>A0A518HHB4_9BACT</name>
<reference evidence="3 4" key="1">
    <citation type="submission" date="2019-03" db="EMBL/GenBank/DDBJ databases">
        <title>Deep-cultivation of Planctomycetes and their phenomic and genomic characterization uncovers novel biology.</title>
        <authorList>
            <person name="Wiegand S."/>
            <person name="Jogler M."/>
            <person name="Boedeker C."/>
            <person name="Pinto D."/>
            <person name="Vollmers J."/>
            <person name="Rivas-Marin E."/>
            <person name="Kohn T."/>
            <person name="Peeters S.H."/>
            <person name="Heuer A."/>
            <person name="Rast P."/>
            <person name="Oberbeckmann S."/>
            <person name="Bunk B."/>
            <person name="Jeske O."/>
            <person name="Meyerdierks A."/>
            <person name="Storesund J.E."/>
            <person name="Kallscheuer N."/>
            <person name="Luecker S."/>
            <person name="Lage O.M."/>
            <person name="Pohl T."/>
            <person name="Merkel B.J."/>
            <person name="Hornburger P."/>
            <person name="Mueller R.-W."/>
            <person name="Bruemmer F."/>
            <person name="Labrenz M."/>
            <person name="Spormann A.M."/>
            <person name="Op den Camp H."/>
            <person name="Overmann J."/>
            <person name="Amann R."/>
            <person name="Jetten M.S.M."/>
            <person name="Mascher T."/>
            <person name="Medema M.H."/>
            <person name="Devos D.P."/>
            <person name="Kaster A.-K."/>
            <person name="Ovreas L."/>
            <person name="Rohde M."/>
            <person name="Galperin M.Y."/>
            <person name="Jogler C."/>
        </authorList>
    </citation>
    <scope>NUCLEOTIDE SEQUENCE [LARGE SCALE GENOMIC DNA]</scope>
    <source>
        <strain evidence="3 4">Enr13</strain>
    </source>
</reference>
<protein>
    <recommendedName>
        <fullName evidence="2">UPF0178 protein Enr13x_00280</fullName>
    </recommendedName>
</protein>
<dbReference type="InterPro" id="IPR003791">
    <property type="entry name" value="UPF0178"/>
</dbReference>
<keyword evidence="4" id="KW-1185">Reference proteome</keyword>
<sequence>MKIWIDADAAPRDVKEVIFRAADRLDIETVLVANSAQPIPKSAVTVRSVIVRQGANVADQYIVVHSQPGDLAITADIPLAAQLVDKKVAVIDPRGDEYNDSNIAARLSMRDFLDELRGTGAATGGAAPYNAKDKKAFAASFDRLLTKLIKQADQFK</sequence>
<accession>A0A518HHB4</accession>
<dbReference type="Proteomes" id="UP000319004">
    <property type="component" value="Chromosome"/>
</dbReference>
<evidence type="ECO:0000256" key="1">
    <source>
        <dbReference type="ARBA" id="ARBA00008522"/>
    </source>
</evidence>
<dbReference type="NCBIfam" id="NF001095">
    <property type="entry name" value="PRK00124.1"/>
    <property type="match status" value="1"/>
</dbReference>
<gene>
    <name evidence="3" type="ORF">Enr13x_00280</name>
</gene>
<dbReference type="EMBL" id="CP037423">
    <property type="protein sequence ID" value="QDV40222.1"/>
    <property type="molecule type" value="Genomic_DNA"/>
</dbReference>
<dbReference type="HAMAP" id="MF_00489">
    <property type="entry name" value="UPF0178"/>
    <property type="match status" value="1"/>
</dbReference>